<accession>A0A8X6TZG5</accession>
<proteinExistence type="predicted"/>
<name>A0A8X6TZG5_NEPPI</name>
<dbReference type="EMBL" id="BMAW01020056">
    <property type="protein sequence ID" value="GFT66194.1"/>
    <property type="molecule type" value="Genomic_DNA"/>
</dbReference>
<dbReference type="OrthoDB" id="6424433at2759"/>
<sequence>MEKDTISVSFVCAKSRAASFRKTTVPRLELLTCCIGARLSTVVIKALGLENIPVFYWSDSSTALNWIEINGNWRNLNAADLPSRGCSVSALVKSRWWKGLDWLKGIEEKLPKPDAVLNDEEIQMERRKTVASHLTFTKEKLYLKYFSSYFKIVRMTA</sequence>
<dbReference type="AlphaFoldDB" id="A0A8X6TZG5"/>
<gene>
    <name evidence="1" type="primary">AVEN_204428_1</name>
    <name evidence="1" type="ORF">NPIL_283191</name>
</gene>
<protein>
    <submittedName>
        <fullName evidence="1">Integrase catalytic domain-containing protein</fullName>
    </submittedName>
</protein>
<dbReference type="InterPro" id="IPR008042">
    <property type="entry name" value="Retrotrans_Pao"/>
</dbReference>
<keyword evidence="2" id="KW-1185">Reference proteome</keyword>
<evidence type="ECO:0000313" key="1">
    <source>
        <dbReference type="EMBL" id="GFT66194.1"/>
    </source>
</evidence>
<reference evidence="1" key="1">
    <citation type="submission" date="2020-08" db="EMBL/GenBank/DDBJ databases">
        <title>Multicomponent nature underlies the extraordinary mechanical properties of spider dragline silk.</title>
        <authorList>
            <person name="Kono N."/>
            <person name="Nakamura H."/>
            <person name="Mori M."/>
            <person name="Yoshida Y."/>
            <person name="Ohtoshi R."/>
            <person name="Malay A.D."/>
            <person name="Moran D.A.P."/>
            <person name="Tomita M."/>
            <person name="Numata K."/>
            <person name="Arakawa K."/>
        </authorList>
    </citation>
    <scope>NUCLEOTIDE SEQUENCE</scope>
</reference>
<comment type="caution">
    <text evidence="1">The sequence shown here is derived from an EMBL/GenBank/DDBJ whole genome shotgun (WGS) entry which is preliminary data.</text>
</comment>
<organism evidence="1 2">
    <name type="scientific">Nephila pilipes</name>
    <name type="common">Giant wood spider</name>
    <name type="synonym">Nephila maculata</name>
    <dbReference type="NCBI Taxonomy" id="299642"/>
    <lineage>
        <taxon>Eukaryota</taxon>
        <taxon>Metazoa</taxon>
        <taxon>Ecdysozoa</taxon>
        <taxon>Arthropoda</taxon>
        <taxon>Chelicerata</taxon>
        <taxon>Arachnida</taxon>
        <taxon>Araneae</taxon>
        <taxon>Araneomorphae</taxon>
        <taxon>Entelegynae</taxon>
        <taxon>Araneoidea</taxon>
        <taxon>Nephilidae</taxon>
        <taxon>Nephila</taxon>
    </lineage>
</organism>
<dbReference type="PANTHER" id="PTHR47331">
    <property type="entry name" value="PHD-TYPE DOMAIN-CONTAINING PROTEIN"/>
    <property type="match status" value="1"/>
</dbReference>
<dbReference type="Pfam" id="PF05380">
    <property type="entry name" value="Peptidase_A17"/>
    <property type="match status" value="1"/>
</dbReference>
<evidence type="ECO:0000313" key="2">
    <source>
        <dbReference type="Proteomes" id="UP000887013"/>
    </source>
</evidence>
<dbReference type="Proteomes" id="UP000887013">
    <property type="component" value="Unassembled WGS sequence"/>
</dbReference>